<reference evidence="17 18" key="1">
    <citation type="submission" date="2021-07" db="EMBL/GenBank/DDBJ databases">
        <title>The Aristolochia fimbriata genome: insights into angiosperm evolution, floral development and chemical biosynthesis.</title>
        <authorList>
            <person name="Jiao Y."/>
        </authorList>
    </citation>
    <scope>NUCLEOTIDE SEQUENCE [LARGE SCALE GENOMIC DNA]</scope>
    <source>
        <strain evidence="17">IBCAS-2021</strain>
        <tissue evidence="17">Leaf</tissue>
    </source>
</reference>
<dbReference type="Gene3D" id="1.10.510.10">
    <property type="entry name" value="Transferase(Phosphotransferase) domain 1"/>
    <property type="match status" value="1"/>
</dbReference>
<dbReference type="EMBL" id="JAINDJ010000003">
    <property type="protein sequence ID" value="KAG9453844.1"/>
    <property type="molecule type" value="Genomic_DNA"/>
</dbReference>
<dbReference type="Gene3D" id="3.30.200.20">
    <property type="entry name" value="Phosphorylase Kinase, domain 1"/>
    <property type="match status" value="1"/>
</dbReference>
<evidence type="ECO:0000313" key="18">
    <source>
        <dbReference type="Proteomes" id="UP000825729"/>
    </source>
</evidence>
<evidence type="ECO:0000256" key="13">
    <source>
        <dbReference type="ARBA" id="ARBA00025005"/>
    </source>
</evidence>
<keyword evidence="12" id="KW-0456">Lyase</keyword>
<dbReference type="InterPro" id="IPR036291">
    <property type="entry name" value="NAD(P)-bd_dom_sf"/>
</dbReference>
<comment type="pathway">
    <text evidence="3">Nucleotide-sugar biosynthesis; UDP-alpha-D-xylose biosynthesis; UDP-alpha-D-xylose from UDP-alpha-D-glucuronate: step 1/1.</text>
</comment>
<gene>
    <name evidence="17" type="ORF">H6P81_006748</name>
</gene>
<dbReference type="Pfam" id="PF00069">
    <property type="entry name" value="Pkinase"/>
    <property type="match status" value="1"/>
</dbReference>
<feature type="domain" description="Protein kinase" evidence="16">
    <location>
        <begin position="582"/>
        <end position="916"/>
    </location>
</feature>
<dbReference type="EC" id="4.1.1.35" evidence="5"/>
<evidence type="ECO:0000256" key="11">
    <source>
        <dbReference type="ARBA" id="ARBA00023136"/>
    </source>
</evidence>
<comment type="function">
    <text evidence="13">Catalyzes the NAD-dependent decarboxylation of UDP-glucuronic acid to UDP-xylose. Necessary for the biosynthesis of the core tetrasaccharide in glycosaminoglycan biosynthesis.</text>
</comment>
<accession>A0AAV7EZC2</accession>
<sequence length="938" mass="103458">MPSQSHPTPFSSRTQKTRPLYRSVNYILKEQRLLFVLVGVLIASTIFLLHPTLMKLAPVETNRLIPQSIGVGVTDHEQLFGNEYSNYASVGGATNRVPKGLRRQPRRIVVTGGAGFVGSHLVDKLIARGDNVIVIDNFFTGRKENVMHHFGNPKFELIRHDVVEPILLEVDQIYHLACPASPVHYKYNPTNVMGTLNMLGLAKRIGARFLLTSTSEVYGDPLEHPQKETYWGNVNPIGVRSCYDEGKRTAETLTMDYHRGAGVEVRIARIFNTYGPRMSIDDGRVVSNFVAQALRKQPLTVYGDGNQTRSFQFVADLVDGLMALMEGEHVGPFNLGNPGEFTMLELAEVVKEVIDSSATIEFKPNTADDPHKRKPDITKAKELLNWEPKVSLKEGLPRMVTDFQKRGYPPLRADGAFPTPAAKPSSSGTTLCFALLPTLSLFRSRRRGDFVSLSPPPPPPTTTSRRRWRNTGSHSPIHLRALRTAAAASSYYLAAVAYRLFLFCPHMCGDKKSADAIPPRPTLTDRRHRARSPPPSAGTSYETATSSSARPPFNPSSGSNKNNYSSSTTGTSSASSHASSLASLRDSLSDNPHVYSFQEIAAATNNFLARRISASSSAAWRCSVRERDVVLVQRRLHRPLPFPELRRRLAILCKSHHSAIAKLLGASISPDHVYLVYEFVKGATLSECLRSPVNPDFTVLGTWISRMQIAEDVAHGLEYIHHSTGLDLFLVHNHIQSSTIVLTDPDLRAKICHFGAADLTGEVADDVPAGEIEEEGAAAASMAMRRSGSRTRRVQGTRGYMAPEIIAGGGASQKSDVYAFGVVLLELLSGAEPVKYRFDPATGDYEKVSQVAMASEAAEEEGGAKLRRWIDRRLRDSFPTDVARKMTRLALECVEEEAGKRPDMGRMKGKISRLYLESKAWSDKMKIPTEFTVSLAGR</sequence>
<dbReference type="FunFam" id="3.40.50.720:FF:000073">
    <property type="entry name" value="UDP-glucuronic acid decarboxylase 2"/>
    <property type="match status" value="1"/>
</dbReference>
<evidence type="ECO:0000256" key="1">
    <source>
        <dbReference type="ARBA" id="ARBA00001911"/>
    </source>
</evidence>
<dbReference type="AlphaFoldDB" id="A0AAV7EZC2"/>
<dbReference type="PANTHER" id="PTHR43078">
    <property type="entry name" value="UDP-GLUCURONIC ACID DECARBOXYLASE-RELATED"/>
    <property type="match status" value="1"/>
</dbReference>
<dbReference type="PROSITE" id="PS50011">
    <property type="entry name" value="PROTEIN_KINASE_DOM"/>
    <property type="match status" value="1"/>
</dbReference>
<dbReference type="GO" id="GO:0032580">
    <property type="term" value="C:Golgi cisterna membrane"/>
    <property type="evidence" value="ECO:0007669"/>
    <property type="project" value="UniProtKB-SubCell"/>
</dbReference>
<feature type="region of interest" description="Disordered" evidence="14">
    <location>
        <begin position="448"/>
        <end position="472"/>
    </location>
</feature>
<evidence type="ECO:0000256" key="9">
    <source>
        <dbReference type="ARBA" id="ARBA00023027"/>
    </source>
</evidence>
<dbReference type="CDD" id="cd05230">
    <property type="entry name" value="UGD_SDR_e"/>
    <property type="match status" value="1"/>
</dbReference>
<comment type="cofactor">
    <cofactor evidence="1">
        <name>NAD(+)</name>
        <dbReference type="ChEBI" id="CHEBI:57540"/>
    </cofactor>
</comment>
<comment type="caution">
    <text evidence="17">The sequence shown here is derived from an EMBL/GenBank/DDBJ whole genome shotgun (WGS) entry which is preliminary data.</text>
</comment>
<evidence type="ECO:0000256" key="5">
    <source>
        <dbReference type="ARBA" id="ARBA00012290"/>
    </source>
</evidence>
<dbReference type="GO" id="GO:0048040">
    <property type="term" value="F:UDP-glucuronate decarboxylase activity"/>
    <property type="evidence" value="ECO:0007669"/>
    <property type="project" value="UniProtKB-EC"/>
</dbReference>
<dbReference type="SUPFAM" id="SSF56112">
    <property type="entry name" value="Protein kinase-like (PK-like)"/>
    <property type="match status" value="1"/>
</dbReference>
<evidence type="ECO:0000256" key="6">
    <source>
        <dbReference type="ARBA" id="ARBA00022692"/>
    </source>
</evidence>
<keyword evidence="11 15" id="KW-0472">Membrane</keyword>
<name>A0AAV7EZC2_ARIFI</name>
<evidence type="ECO:0000256" key="3">
    <source>
        <dbReference type="ARBA" id="ARBA00005100"/>
    </source>
</evidence>
<dbReference type="InterPro" id="IPR044516">
    <property type="entry name" value="UXS-like"/>
</dbReference>
<evidence type="ECO:0000313" key="17">
    <source>
        <dbReference type="EMBL" id="KAG9453844.1"/>
    </source>
</evidence>
<keyword evidence="18" id="KW-1185">Reference proteome</keyword>
<dbReference type="GO" id="GO:0042732">
    <property type="term" value="P:D-xylose metabolic process"/>
    <property type="evidence" value="ECO:0007669"/>
    <property type="project" value="InterPro"/>
</dbReference>
<keyword evidence="8 15" id="KW-1133">Transmembrane helix</keyword>
<dbReference type="PANTHER" id="PTHR43078:SF22">
    <property type="entry name" value="UDP-GLUCURONIC ACID DECARBOXYLASE 1"/>
    <property type="match status" value="1"/>
</dbReference>
<keyword evidence="9" id="KW-0520">NAD</keyword>
<feature type="compositionally biased region" description="Low complexity" evidence="14">
    <location>
        <begin position="556"/>
        <end position="576"/>
    </location>
</feature>
<evidence type="ECO:0000256" key="14">
    <source>
        <dbReference type="SAM" id="MobiDB-lite"/>
    </source>
</evidence>
<evidence type="ECO:0000256" key="10">
    <source>
        <dbReference type="ARBA" id="ARBA00023034"/>
    </source>
</evidence>
<protein>
    <recommendedName>
        <fullName evidence="5">UDP-glucuronate decarboxylase</fullName>
        <ecNumber evidence="5">4.1.1.35</ecNumber>
    </recommendedName>
</protein>
<feature type="transmembrane region" description="Helical" evidence="15">
    <location>
        <begin position="33"/>
        <end position="53"/>
    </location>
</feature>
<dbReference type="GO" id="GO:0005524">
    <property type="term" value="F:ATP binding"/>
    <property type="evidence" value="ECO:0007669"/>
    <property type="project" value="InterPro"/>
</dbReference>
<proteinExistence type="inferred from homology"/>
<dbReference type="InterPro" id="IPR016040">
    <property type="entry name" value="NAD(P)-bd_dom"/>
</dbReference>
<dbReference type="InterPro" id="IPR011009">
    <property type="entry name" value="Kinase-like_dom_sf"/>
</dbReference>
<evidence type="ECO:0000256" key="8">
    <source>
        <dbReference type="ARBA" id="ARBA00022989"/>
    </source>
</evidence>
<comment type="subcellular location">
    <subcellularLocation>
        <location evidence="2">Golgi apparatus</location>
        <location evidence="2">Golgi stack membrane</location>
        <topology evidence="2">Single-pass type II membrane protein</topology>
    </subcellularLocation>
</comment>
<keyword evidence="6 15" id="KW-0812">Transmembrane</keyword>
<feature type="compositionally biased region" description="Polar residues" evidence="14">
    <location>
        <begin position="538"/>
        <end position="549"/>
    </location>
</feature>
<evidence type="ECO:0000256" key="4">
    <source>
        <dbReference type="ARBA" id="ARBA00007505"/>
    </source>
</evidence>
<dbReference type="GO" id="GO:0004672">
    <property type="term" value="F:protein kinase activity"/>
    <property type="evidence" value="ECO:0007669"/>
    <property type="project" value="InterPro"/>
</dbReference>
<evidence type="ECO:0000259" key="16">
    <source>
        <dbReference type="PROSITE" id="PS50011"/>
    </source>
</evidence>
<dbReference type="FunFam" id="3.40.50.720:FF:000044">
    <property type="entry name" value="UDP-glucuronic acid decarboxylase 1"/>
    <property type="match status" value="1"/>
</dbReference>
<dbReference type="GO" id="GO:0070403">
    <property type="term" value="F:NAD+ binding"/>
    <property type="evidence" value="ECO:0007669"/>
    <property type="project" value="InterPro"/>
</dbReference>
<dbReference type="InterPro" id="IPR000719">
    <property type="entry name" value="Prot_kinase_dom"/>
</dbReference>
<dbReference type="Pfam" id="PF16363">
    <property type="entry name" value="GDP_Man_Dehyd"/>
    <property type="match status" value="1"/>
</dbReference>
<keyword evidence="10" id="KW-0333">Golgi apparatus</keyword>
<dbReference type="SUPFAM" id="SSF51735">
    <property type="entry name" value="NAD(P)-binding Rossmann-fold domains"/>
    <property type="match status" value="1"/>
</dbReference>
<evidence type="ECO:0000256" key="12">
    <source>
        <dbReference type="ARBA" id="ARBA00023239"/>
    </source>
</evidence>
<comment type="similarity">
    <text evidence="4">Belongs to the NAD(P)-dependent epimerase/dehydratase family. UDP-glucuronic acid decarboxylase subfamily.</text>
</comment>
<dbReference type="Proteomes" id="UP000825729">
    <property type="component" value="Unassembled WGS sequence"/>
</dbReference>
<evidence type="ECO:0000256" key="2">
    <source>
        <dbReference type="ARBA" id="ARBA00004447"/>
    </source>
</evidence>
<keyword evidence="7" id="KW-0210">Decarboxylase</keyword>
<evidence type="ECO:0000256" key="15">
    <source>
        <dbReference type="SAM" id="Phobius"/>
    </source>
</evidence>
<organism evidence="17 18">
    <name type="scientific">Aristolochia fimbriata</name>
    <name type="common">White veined hardy Dutchman's pipe vine</name>
    <dbReference type="NCBI Taxonomy" id="158543"/>
    <lineage>
        <taxon>Eukaryota</taxon>
        <taxon>Viridiplantae</taxon>
        <taxon>Streptophyta</taxon>
        <taxon>Embryophyta</taxon>
        <taxon>Tracheophyta</taxon>
        <taxon>Spermatophyta</taxon>
        <taxon>Magnoliopsida</taxon>
        <taxon>Magnoliidae</taxon>
        <taxon>Piperales</taxon>
        <taxon>Aristolochiaceae</taxon>
        <taxon>Aristolochia</taxon>
    </lineage>
</organism>
<feature type="region of interest" description="Disordered" evidence="14">
    <location>
        <begin position="514"/>
        <end position="576"/>
    </location>
</feature>
<dbReference type="Gene3D" id="3.40.50.720">
    <property type="entry name" value="NAD(P)-binding Rossmann-like Domain"/>
    <property type="match status" value="2"/>
</dbReference>
<evidence type="ECO:0000256" key="7">
    <source>
        <dbReference type="ARBA" id="ARBA00022793"/>
    </source>
</evidence>